<organism evidence="17 18">
    <name type="scientific">Macaca mulatta</name>
    <name type="common">Rhesus macaque</name>
    <dbReference type="NCBI Taxonomy" id="9544"/>
    <lineage>
        <taxon>Eukaryota</taxon>
        <taxon>Metazoa</taxon>
        <taxon>Chordata</taxon>
        <taxon>Craniata</taxon>
        <taxon>Vertebrata</taxon>
        <taxon>Euteleostomi</taxon>
        <taxon>Mammalia</taxon>
        <taxon>Eutheria</taxon>
        <taxon>Euarchontoglires</taxon>
        <taxon>Primates</taxon>
        <taxon>Haplorrhini</taxon>
        <taxon>Catarrhini</taxon>
        <taxon>Cercopithecidae</taxon>
        <taxon>Cercopithecinae</taxon>
        <taxon>Macaca</taxon>
    </lineage>
</organism>
<dbReference type="Gene3D" id="3.30.160.60">
    <property type="entry name" value="Classic Zinc Finger"/>
    <property type="match status" value="15"/>
</dbReference>
<keyword evidence="8" id="KW-0805">Transcription regulation</keyword>
<dbReference type="GeneTree" id="ENSGT00390000021477"/>
<dbReference type="SUPFAM" id="SSF109640">
    <property type="entry name" value="KRAB domain (Kruppel-associated box)"/>
    <property type="match status" value="1"/>
</dbReference>
<dbReference type="FunFam" id="3.30.160.60:FF:002090">
    <property type="entry name" value="Zinc finger protein 473"/>
    <property type="match status" value="1"/>
</dbReference>
<dbReference type="VEuPathDB" id="HostDB:ENSMMUG00000003256"/>
<dbReference type="GO" id="GO:0003677">
    <property type="term" value="F:DNA binding"/>
    <property type="evidence" value="ECO:0007669"/>
    <property type="project" value="UniProtKB-KW"/>
</dbReference>
<dbReference type="AlphaFoldDB" id="F7DJC6"/>
<evidence type="ECO:0000256" key="2">
    <source>
        <dbReference type="ARBA" id="ARBA00004123"/>
    </source>
</evidence>
<dbReference type="Ensembl" id="ENSMMUT00000004604.4">
    <property type="protein sequence ID" value="ENSMMUP00000004338.3"/>
    <property type="gene ID" value="ENSMMUG00000003256.4"/>
</dbReference>
<feature type="domain" description="C2H2-type" evidence="15">
    <location>
        <begin position="436"/>
        <end position="463"/>
    </location>
</feature>
<dbReference type="SUPFAM" id="SSF57667">
    <property type="entry name" value="beta-beta-alpha zinc fingers"/>
    <property type="match status" value="9"/>
</dbReference>
<comment type="subcellular location">
    <subcellularLocation>
        <location evidence="2">Nucleus</location>
    </subcellularLocation>
</comment>
<dbReference type="FunFam" id="3.30.160.60:FF:000295">
    <property type="entry name" value="zinc finger protein 19"/>
    <property type="match status" value="1"/>
</dbReference>
<dbReference type="eggNOG" id="KOG1721">
    <property type="taxonomic scope" value="Eukaryota"/>
</dbReference>
<dbReference type="Gene3D" id="6.10.140.140">
    <property type="match status" value="1"/>
</dbReference>
<feature type="domain" description="C2H2-type" evidence="15">
    <location>
        <begin position="791"/>
        <end position="818"/>
    </location>
</feature>
<dbReference type="FunFam" id="3.30.160.60:FF:001498">
    <property type="entry name" value="Zinc finger protein 404"/>
    <property type="match status" value="1"/>
</dbReference>
<evidence type="ECO:0000256" key="7">
    <source>
        <dbReference type="ARBA" id="ARBA00022833"/>
    </source>
</evidence>
<keyword evidence="18" id="KW-1185">Reference proteome</keyword>
<dbReference type="STRING" id="9544.ENSMMUP00000004338"/>
<dbReference type="InterPro" id="IPR036236">
    <property type="entry name" value="Znf_C2H2_sf"/>
</dbReference>
<reference evidence="17" key="4">
    <citation type="submission" date="2025-09" db="UniProtKB">
        <authorList>
            <consortium name="Ensembl"/>
        </authorList>
    </citation>
    <scope>IDENTIFICATION</scope>
    <source>
        <strain evidence="17">17573</strain>
    </source>
</reference>
<feature type="domain" description="C2H2-type" evidence="15">
    <location>
        <begin position="819"/>
        <end position="846"/>
    </location>
</feature>
<evidence type="ECO:0000256" key="12">
    <source>
        <dbReference type="ARBA" id="ARBA00068366"/>
    </source>
</evidence>
<evidence type="ECO:0000256" key="13">
    <source>
        <dbReference type="PROSITE-ProRule" id="PRU00042"/>
    </source>
</evidence>
<dbReference type="Bgee" id="ENSMMUG00000003256">
    <property type="expression patterns" value="Expressed in Ammon's horn and 21 other cell types or tissues"/>
</dbReference>
<keyword evidence="11" id="KW-0539">Nucleus</keyword>
<keyword evidence="10" id="KW-0804">Transcription</keyword>
<dbReference type="FunFam" id="3.30.160.60:FF:001803">
    <property type="entry name" value="Zinc finger protein 667"/>
    <property type="match status" value="3"/>
</dbReference>
<dbReference type="InterPro" id="IPR001909">
    <property type="entry name" value="KRAB"/>
</dbReference>
<evidence type="ECO:0000259" key="15">
    <source>
        <dbReference type="PROSITE" id="PS50157"/>
    </source>
</evidence>
<dbReference type="PANTHER" id="PTHR47772">
    <property type="entry name" value="ZINC FINGER PROTEIN 200"/>
    <property type="match status" value="1"/>
</dbReference>
<feature type="domain" description="C2H2-type" evidence="15">
    <location>
        <begin position="622"/>
        <end position="649"/>
    </location>
</feature>
<dbReference type="Proteomes" id="UP000006718">
    <property type="component" value="Chromosome 19"/>
</dbReference>
<gene>
    <name evidence="17 19" type="primary">ZNF667</name>
</gene>
<proteinExistence type="inferred from homology"/>
<protein>
    <recommendedName>
        <fullName evidence="12">Zinc finger protein 667</fullName>
    </recommendedName>
</protein>
<accession>F7DJC6</accession>
<feature type="domain" description="C2H2-type" evidence="15">
    <location>
        <begin position="847"/>
        <end position="874"/>
    </location>
</feature>
<dbReference type="FunFam" id="3.30.160.60:FF:000896">
    <property type="entry name" value="Zinc finger protein 805"/>
    <property type="match status" value="1"/>
</dbReference>
<feature type="region of interest" description="Disordered" evidence="14">
    <location>
        <begin position="863"/>
        <end position="902"/>
    </location>
</feature>
<keyword evidence="7" id="KW-0862">Zinc</keyword>
<dbReference type="PROSITE" id="PS50805">
    <property type="entry name" value="KRAB"/>
    <property type="match status" value="1"/>
</dbReference>
<feature type="domain" description="C2H2-type" evidence="15">
    <location>
        <begin position="735"/>
        <end position="762"/>
    </location>
</feature>
<keyword evidence="9" id="KW-0238">DNA-binding</keyword>
<dbReference type="InParanoid" id="F7DJC6"/>
<evidence type="ECO:0000256" key="10">
    <source>
        <dbReference type="ARBA" id="ARBA00023163"/>
    </source>
</evidence>
<evidence type="ECO:0000313" key="19">
    <source>
        <dbReference type="VGNC" id="VGNC:79747"/>
    </source>
</evidence>
<dbReference type="PROSITE" id="PS50157">
    <property type="entry name" value="ZINC_FINGER_C2H2_2"/>
    <property type="match status" value="15"/>
</dbReference>
<evidence type="ECO:0000313" key="18">
    <source>
        <dbReference type="Proteomes" id="UP000006718"/>
    </source>
</evidence>
<evidence type="ECO:0000256" key="11">
    <source>
        <dbReference type="ARBA" id="ARBA00023242"/>
    </source>
</evidence>
<dbReference type="CDD" id="cd07765">
    <property type="entry name" value="KRAB_A-box"/>
    <property type="match status" value="1"/>
</dbReference>
<feature type="domain" description="C2H2-type" evidence="15">
    <location>
        <begin position="678"/>
        <end position="705"/>
    </location>
</feature>
<dbReference type="InterPro" id="IPR036051">
    <property type="entry name" value="KRAB_dom_sf"/>
</dbReference>
<feature type="domain" description="C2H2-type" evidence="15">
    <location>
        <begin position="464"/>
        <end position="491"/>
    </location>
</feature>
<evidence type="ECO:0000256" key="6">
    <source>
        <dbReference type="ARBA" id="ARBA00022771"/>
    </source>
</evidence>
<name>F7DJC6_MACMU</name>
<feature type="domain" description="C2H2-type" evidence="15">
    <location>
        <begin position="545"/>
        <end position="572"/>
    </location>
</feature>
<feature type="domain" description="C2H2-type" evidence="15">
    <location>
        <begin position="707"/>
        <end position="734"/>
    </location>
</feature>
<dbReference type="FunFam" id="3.30.160.60:FF:000478">
    <property type="entry name" value="Zinc finger protein 133"/>
    <property type="match status" value="1"/>
</dbReference>
<dbReference type="OMA" id="RIHMSKK"/>
<dbReference type="FunFam" id="3.30.160.60:FF:003298">
    <property type="entry name" value="Zinc finger protein 667"/>
    <property type="match status" value="1"/>
</dbReference>
<evidence type="ECO:0000259" key="16">
    <source>
        <dbReference type="PROSITE" id="PS50805"/>
    </source>
</evidence>
<dbReference type="VGNC" id="VGNC:79747">
    <property type="gene designation" value="ZNF667"/>
</dbReference>
<dbReference type="InterPro" id="IPR013087">
    <property type="entry name" value="Znf_C2H2_type"/>
</dbReference>
<feature type="domain" description="C2H2-type" evidence="15">
    <location>
        <begin position="492"/>
        <end position="519"/>
    </location>
</feature>
<feature type="compositionally biased region" description="Polar residues" evidence="14">
    <location>
        <begin position="158"/>
        <end position="167"/>
    </location>
</feature>
<keyword evidence="5" id="KW-0677">Repeat</keyword>
<dbReference type="GO" id="GO:0000122">
    <property type="term" value="P:negative regulation of transcription by RNA polymerase II"/>
    <property type="evidence" value="ECO:0007669"/>
    <property type="project" value="UniProtKB-ARBA"/>
</dbReference>
<evidence type="ECO:0000313" key="17">
    <source>
        <dbReference type="Ensembl" id="ENSMMUP00000004338.3"/>
    </source>
</evidence>
<dbReference type="FunFam" id="3.30.160.60:FF:000016">
    <property type="entry name" value="zinc finger protein 37 homolog"/>
    <property type="match status" value="1"/>
</dbReference>
<dbReference type="GO" id="GO:0008270">
    <property type="term" value="F:zinc ion binding"/>
    <property type="evidence" value="ECO:0007669"/>
    <property type="project" value="UniProtKB-KW"/>
</dbReference>
<keyword evidence="4" id="KW-0479">Metal-binding</keyword>
<reference evidence="17" key="2">
    <citation type="submission" date="2019-01" db="EMBL/GenBank/DDBJ databases">
        <authorList>
            <person name="Graves T."/>
            <person name="Eichler E.E."/>
            <person name="Wilson R.K."/>
        </authorList>
    </citation>
    <scope>NUCLEOTIDE SEQUENCE [LARGE SCALE GENOMIC DNA]</scope>
    <source>
        <strain evidence="17">17573</strain>
    </source>
</reference>
<dbReference type="GO" id="GO:0005634">
    <property type="term" value="C:nucleus"/>
    <property type="evidence" value="ECO:0007669"/>
    <property type="project" value="UniProtKB-SubCell"/>
</dbReference>
<feature type="domain" description="KRAB" evidence="16">
    <location>
        <begin position="306"/>
        <end position="377"/>
    </location>
</feature>
<dbReference type="SMART" id="SM00349">
    <property type="entry name" value="KRAB"/>
    <property type="match status" value="1"/>
</dbReference>
<sequence>MYTPQKLGSRVNSKQFRLCGVTQYLLPPTQLCASVNVDAEAKQISRTYTHIQNECPPPPRDVQNHKIRLGDTRLRKHKGSSSHMFRVTQCGSHLHKSEIKTRDPHAQMTGTRPYFTSSLTDSQLRNGHHTRLYGGHSRTFRCPPLLAASPSPGRLTYPVSSPTQSHHQPAGCAGATPQGRAAGRAGAFGKCSPGATQRPVGVFAKRAGESSPSAERNIPVLLSRVSSSPTRTEQNQRSPSFLHLTLWVGPSTASLHPGGFWKLQGDCVVRTRGPALPALCPSLSVDPKGGEGMPAARGKSKSKAPITFGDLAIYFSQEEWEWLSPIQKDLYEDVMLENYRNLVSLGLSFRRPNVITLLEKGKAPWMVEPVRRRRAPDSGSKCETKKLPPNQCSKSGQSICQKLVSAQPKAPTRKSGCNKNSVLIKAKKGHSGKKPLKCNDCGKTFSRSFSLKLHQNIHTGEKPFECSNCRKAFRQISSLVLHQRIHSGKKSHECDKCGESFNQRTTLILHRRIHDGKEILDCEKALSQCQSFNIHQKIHVVGNVCQCKKCGKAFSQMSSLLLHKRIHNGKKTHKYNKCGRGFKKKSALVINKRIHAGEKIPENVKALSQSLQQRNHHLENPYKCRKCGKFFNRISPLMLHQRIHTSEKPYKCDKCDKLFRRLSTLILHLRIHNGENIYRCNKCEKVCNRHSSLIQHQKVHTKKKKLFECKECGKMFSGTANLKIHQNIHSEEKPFKCNKCSKVFGRQSFLIEHQRIHTGEKPYQCEECGKAFSHRISLTRHKRIHTEDRPYECDQCGKAFSQSAHLAQHERIHTGEKPYTCKTCGKAFSQRTSLILHERSHTGEKPYECNECGKAFSSGSDLIRHQRSHSSEKPYECSKCGKAYSRSSSLIRHQNTHSEEKA</sequence>
<evidence type="ECO:0000256" key="9">
    <source>
        <dbReference type="ARBA" id="ARBA00023125"/>
    </source>
</evidence>
<dbReference type="InterPro" id="IPR050636">
    <property type="entry name" value="C2H2-ZF_domain-containing"/>
</dbReference>
<dbReference type="ExpressionAtlas" id="F7DJC6">
    <property type="expression patterns" value="baseline and differential"/>
</dbReference>
<evidence type="ECO:0000256" key="4">
    <source>
        <dbReference type="ARBA" id="ARBA00022723"/>
    </source>
</evidence>
<evidence type="ECO:0000256" key="3">
    <source>
        <dbReference type="ARBA" id="ARBA00006991"/>
    </source>
</evidence>
<dbReference type="PROSITE" id="PS00028">
    <property type="entry name" value="ZINC_FINGER_C2H2_1"/>
    <property type="match status" value="14"/>
</dbReference>
<dbReference type="GO" id="GO:0009891">
    <property type="term" value="P:positive regulation of biosynthetic process"/>
    <property type="evidence" value="ECO:0007669"/>
    <property type="project" value="UniProtKB-ARBA"/>
</dbReference>
<feature type="domain" description="C2H2-type" evidence="15">
    <location>
        <begin position="573"/>
        <end position="600"/>
    </location>
</feature>
<evidence type="ECO:0000256" key="8">
    <source>
        <dbReference type="ARBA" id="ARBA00023015"/>
    </source>
</evidence>
<dbReference type="FunFam" id="3.30.160.60:FF:000953">
    <property type="entry name" value="Zinc finger protein 691"/>
    <property type="match status" value="1"/>
</dbReference>
<dbReference type="SMART" id="SM00355">
    <property type="entry name" value="ZnF_C2H2"/>
    <property type="match status" value="15"/>
</dbReference>
<comment type="function">
    <text evidence="1">May be involved in transcriptional regulation.</text>
</comment>
<reference evidence="17" key="3">
    <citation type="submission" date="2025-08" db="UniProtKB">
        <authorList>
            <consortium name="Ensembl"/>
        </authorList>
    </citation>
    <scope>IDENTIFICATION</scope>
    <source>
        <strain evidence="17">17573</strain>
    </source>
</reference>
<comment type="similarity">
    <text evidence="3">Belongs to the krueppel C2H2-type zinc-finger protein family.</text>
</comment>
<feature type="domain" description="C2H2-type" evidence="15">
    <location>
        <begin position="875"/>
        <end position="902"/>
    </location>
</feature>
<feature type="domain" description="C2H2-type" evidence="15">
    <location>
        <begin position="650"/>
        <end position="677"/>
    </location>
</feature>
<reference evidence="18" key="1">
    <citation type="journal article" date="2007" name="Science">
        <title>Evolutionary and biomedical insights from the rhesus macaque genome.</title>
        <authorList>
            <person name="Gibbs R.A."/>
            <person name="Rogers J."/>
            <person name="Katze M.G."/>
            <person name="Bumgarner R."/>
            <person name="Weinstock G.M."/>
            <person name="Mardis E.R."/>
            <person name="Remington K.A."/>
            <person name="Strausberg R.L."/>
            <person name="Venter J.C."/>
            <person name="Wilson R.K."/>
            <person name="Batzer M.A."/>
            <person name="Bustamante C.D."/>
            <person name="Eichler E.E."/>
            <person name="Hahn M.W."/>
            <person name="Hardison R.C."/>
            <person name="Makova K.D."/>
            <person name="Miller W."/>
            <person name="Milosavljevic A."/>
            <person name="Palermo R.E."/>
            <person name="Siepel A."/>
            <person name="Sikela J.M."/>
            <person name="Attaway T."/>
            <person name="Bell S."/>
            <person name="Bernard K.E."/>
            <person name="Buhay C.J."/>
            <person name="Chandrabose M.N."/>
            <person name="Dao M."/>
            <person name="Davis C."/>
            <person name="Delehaunty K.D."/>
            <person name="Ding Y."/>
            <person name="Dinh H.H."/>
            <person name="Dugan-Rocha S."/>
            <person name="Fulton L.A."/>
            <person name="Gabisi R.A."/>
            <person name="Garner T.T."/>
            <person name="Godfrey J."/>
            <person name="Hawes A.C."/>
            <person name="Hernandez J."/>
            <person name="Hines S."/>
            <person name="Holder M."/>
            <person name="Hume J."/>
            <person name="Jhangiani S.N."/>
            <person name="Joshi V."/>
            <person name="Khan Z.M."/>
            <person name="Kirkness E.F."/>
            <person name="Cree A."/>
            <person name="Fowler R.G."/>
            <person name="Lee S."/>
            <person name="Lewis L.R."/>
            <person name="Li Z."/>
            <person name="Liu Y.-S."/>
            <person name="Moore S.M."/>
            <person name="Muzny D."/>
            <person name="Nazareth L.V."/>
            <person name="Ngo D.N."/>
            <person name="Okwuonu G.O."/>
            <person name="Pai G."/>
            <person name="Parker D."/>
            <person name="Paul H.A."/>
            <person name="Pfannkoch C."/>
            <person name="Pohl C.S."/>
            <person name="Rogers Y.-H.C."/>
            <person name="Ruiz S.J."/>
            <person name="Sabo A."/>
            <person name="Santibanez J."/>
            <person name="Schneider B.W."/>
            <person name="Smith S.M."/>
            <person name="Sodergren E."/>
            <person name="Svatek A.F."/>
            <person name="Utterback T.R."/>
            <person name="Vattathil S."/>
            <person name="Warren W."/>
            <person name="White C.S."/>
            <person name="Chinwalla A.T."/>
            <person name="Feng Y."/>
            <person name="Halpern A.L."/>
            <person name="Hillier L.W."/>
            <person name="Huang X."/>
            <person name="Minx P."/>
            <person name="Nelson J.O."/>
            <person name="Pepin K.H."/>
            <person name="Qin X."/>
            <person name="Sutton G.G."/>
            <person name="Venter E."/>
            <person name="Walenz B.P."/>
            <person name="Wallis J.W."/>
            <person name="Worley K.C."/>
            <person name="Yang S.-P."/>
            <person name="Jones S.M."/>
            <person name="Marra M.A."/>
            <person name="Rocchi M."/>
            <person name="Schein J.E."/>
            <person name="Baertsch R."/>
            <person name="Clarke L."/>
            <person name="Csuros M."/>
            <person name="Glasscock J."/>
            <person name="Harris R.A."/>
            <person name="Havlak P."/>
            <person name="Jackson A.R."/>
            <person name="Jiang H."/>
            <person name="Liu Y."/>
            <person name="Messina D.N."/>
            <person name="Shen Y."/>
            <person name="Song H.X.-Z."/>
            <person name="Wylie T."/>
            <person name="Zhang L."/>
            <person name="Birney E."/>
            <person name="Han K."/>
            <person name="Konkel M.K."/>
            <person name="Lee J."/>
            <person name="Smit A.F.A."/>
            <person name="Ullmer B."/>
            <person name="Wang H."/>
            <person name="Xing J."/>
            <person name="Burhans R."/>
            <person name="Cheng Z."/>
            <person name="Karro J.E."/>
            <person name="Ma J."/>
            <person name="Raney B."/>
            <person name="She X."/>
            <person name="Cox M.J."/>
            <person name="Demuth J.P."/>
            <person name="Dumas L.J."/>
            <person name="Han S.-G."/>
            <person name="Hopkins J."/>
            <person name="Karimpour-Fard A."/>
            <person name="Kim Y.H."/>
            <person name="Pollack J.R."/>
            <person name="Vinar T."/>
            <person name="Addo-Quaye C."/>
            <person name="Degenhardt J."/>
            <person name="Denby A."/>
            <person name="Hubisz M.J."/>
            <person name="Indap A."/>
            <person name="Kosiol C."/>
            <person name="Lahn B.T."/>
            <person name="Lawson H.A."/>
            <person name="Marklein A."/>
            <person name="Nielsen R."/>
            <person name="Vallender E.J."/>
            <person name="Clark A.G."/>
            <person name="Ferguson B."/>
            <person name="Hernandez R.D."/>
            <person name="Hirani K."/>
            <person name="Kehrer-Sawatzki H."/>
            <person name="Kolb J."/>
            <person name="Patil S."/>
            <person name="Pu L.-L."/>
            <person name="Ren Y."/>
            <person name="Smith D.G."/>
            <person name="Wheeler D.A."/>
            <person name="Schenck I."/>
            <person name="Ball E.V."/>
            <person name="Chen R."/>
            <person name="Cooper D.N."/>
            <person name="Giardine B."/>
            <person name="Hsu F."/>
            <person name="Kent W.J."/>
            <person name="Lesk A."/>
            <person name="Nelson D.L."/>
            <person name="O'brien W.E."/>
            <person name="Pruefer K."/>
            <person name="Stenson P.D."/>
            <person name="Wallace J.C."/>
            <person name="Ke H."/>
            <person name="Liu X.-M."/>
            <person name="Wang P."/>
            <person name="Xiang A.P."/>
            <person name="Yang F."/>
            <person name="Barber G.P."/>
            <person name="Haussler D."/>
            <person name="Karolchik D."/>
            <person name="Kern A.D."/>
            <person name="Kuhn R.M."/>
            <person name="Smith K.E."/>
            <person name="Zwieg A.S."/>
        </authorList>
    </citation>
    <scope>NUCLEOTIDE SEQUENCE [LARGE SCALE GENOMIC DNA]</scope>
    <source>
        <strain evidence="18">17573</strain>
    </source>
</reference>
<dbReference type="FunFam" id="3.30.160.60:FF:000062">
    <property type="entry name" value="RB-associated KRAB zinc finger protein-like"/>
    <property type="match status" value="2"/>
</dbReference>
<dbReference type="Pfam" id="PF01352">
    <property type="entry name" value="KRAB"/>
    <property type="match status" value="1"/>
</dbReference>
<dbReference type="PANTHER" id="PTHR47772:SF15">
    <property type="entry name" value="REDUCED EXPRESSION 2-RELATED"/>
    <property type="match status" value="1"/>
</dbReference>
<keyword evidence="6 13" id="KW-0863">Zinc-finger</keyword>
<evidence type="ECO:0000256" key="14">
    <source>
        <dbReference type="SAM" id="MobiDB-lite"/>
    </source>
</evidence>
<evidence type="ECO:0000256" key="5">
    <source>
        <dbReference type="ARBA" id="ARBA00022737"/>
    </source>
</evidence>
<dbReference type="SMR" id="F7DJC6"/>
<feature type="region of interest" description="Disordered" evidence="14">
    <location>
        <begin position="158"/>
        <end position="178"/>
    </location>
</feature>
<feature type="domain" description="C2H2-type" evidence="15">
    <location>
        <begin position="763"/>
        <end position="790"/>
    </location>
</feature>
<dbReference type="Pfam" id="PF00096">
    <property type="entry name" value="zf-C2H2"/>
    <property type="match status" value="14"/>
</dbReference>
<evidence type="ECO:0000256" key="1">
    <source>
        <dbReference type="ARBA" id="ARBA00003767"/>
    </source>
</evidence>
<dbReference type="HOGENOM" id="CLU_002678_40_0_1"/>